<dbReference type="SUPFAM" id="SSF82693">
    <property type="entry name" value="Multidrug efflux transporter AcrB pore domain, PN1, PN2, PC1 and PC2 subdomains"/>
    <property type="match status" value="4"/>
</dbReference>
<dbReference type="NCBIfam" id="TIGR00915">
    <property type="entry name" value="2A0602"/>
    <property type="match status" value="1"/>
</dbReference>
<feature type="transmembrane region" description="Helical" evidence="9">
    <location>
        <begin position="537"/>
        <end position="559"/>
    </location>
</feature>
<dbReference type="InterPro" id="IPR000731">
    <property type="entry name" value="SSD"/>
</dbReference>
<evidence type="ECO:0000313" key="12">
    <source>
        <dbReference type="Proteomes" id="UP001465153"/>
    </source>
</evidence>
<comment type="similarity">
    <text evidence="2 9">Belongs to the resistance-nodulation-cell division (RND) (TC 2.A.6) family.</text>
</comment>
<dbReference type="RefSeq" id="WP_353304420.1">
    <property type="nucleotide sequence ID" value="NZ_BAABWN010000018.1"/>
</dbReference>
<comment type="caution">
    <text evidence="11">The sequence shown here is derived from an EMBL/GenBank/DDBJ whole genome shotgun (WGS) entry which is preliminary data.</text>
</comment>
<dbReference type="PANTHER" id="PTHR32063">
    <property type="match status" value="1"/>
</dbReference>
<evidence type="ECO:0000256" key="1">
    <source>
        <dbReference type="ARBA" id="ARBA00004429"/>
    </source>
</evidence>
<name>A0ABQ0AEK9_9GAMM</name>
<evidence type="ECO:0000256" key="8">
    <source>
        <dbReference type="ARBA" id="ARBA00023136"/>
    </source>
</evidence>
<feature type="transmembrane region" description="Helical" evidence="9">
    <location>
        <begin position="343"/>
        <end position="362"/>
    </location>
</feature>
<feature type="transmembrane region" description="Helical" evidence="9">
    <location>
        <begin position="369"/>
        <end position="391"/>
    </location>
</feature>
<dbReference type="InterPro" id="IPR001036">
    <property type="entry name" value="Acrflvin-R"/>
</dbReference>
<dbReference type="NCBIfam" id="NF000282">
    <property type="entry name" value="RND_permease_1"/>
    <property type="match status" value="1"/>
</dbReference>
<organism evidence="11 12">
    <name type="scientific">Sessilibacter corallicola</name>
    <dbReference type="NCBI Taxonomy" id="2904075"/>
    <lineage>
        <taxon>Bacteria</taxon>
        <taxon>Pseudomonadati</taxon>
        <taxon>Pseudomonadota</taxon>
        <taxon>Gammaproteobacteria</taxon>
        <taxon>Cellvibrionales</taxon>
        <taxon>Cellvibrionaceae</taxon>
        <taxon>Sessilibacter</taxon>
    </lineage>
</organism>
<gene>
    <name evidence="11" type="ORF">NBRC116591_38830</name>
</gene>
<feature type="transmembrane region" description="Helical" evidence="9">
    <location>
        <begin position="1002"/>
        <end position="1027"/>
    </location>
</feature>
<evidence type="ECO:0000256" key="3">
    <source>
        <dbReference type="ARBA" id="ARBA00022448"/>
    </source>
</evidence>
<dbReference type="Gene3D" id="3.30.70.1320">
    <property type="entry name" value="Multidrug efflux transporter AcrB pore domain like"/>
    <property type="match status" value="1"/>
</dbReference>
<keyword evidence="3 9" id="KW-0813">Transport</keyword>
<dbReference type="PRINTS" id="PR00702">
    <property type="entry name" value="ACRIFLAVINRP"/>
</dbReference>
<feature type="transmembrane region" description="Helical" evidence="9">
    <location>
        <begin position="12"/>
        <end position="32"/>
    </location>
</feature>
<dbReference type="Gene3D" id="3.30.2090.10">
    <property type="entry name" value="Multidrug efflux transporter AcrB TolC docking domain, DN and DC subdomains"/>
    <property type="match status" value="2"/>
</dbReference>
<keyword evidence="12" id="KW-1185">Reference proteome</keyword>
<dbReference type="PROSITE" id="PS50156">
    <property type="entry name" value="SSD"/>
    <property type="match status" value="1"/>
</dbReference>
<keyword evidence="6 9" id="KW-0812">Transmembrane</keyword>
<comment type="subcellular location">
    <subcellularLocation>
        <location evidence="1 9">Cell inner membrane</location>
        <topology evidence="1 9">Multi-pass membrane protein</topology>
    </subcellularLocation>
</comment>
<protein>
    <recommendedName>
        <fullName evidence="9">Efflux pump membrane transporter</fullName>
    </recommendedName>
</protein>
<evidence type="ECO:0000256" key="6">
    <source>
        <dbReference type="ARBA" id="ARBA00022692"/>
    </source>
</evidence>
<keyword evidence="8 9" id="KW-0472">Membrane</keyword>
<evidence type="ECO:0000256" key="2">
    <source>
        <dbReference type="ARBA" id="ARBA00010942"/>
    </source>
</evidence>
<evidence type="ECO:0000256" key="4">
    <source>
        <dbReference type="ARBA" id="ARBA00022475"/>
    </source>
</evidence>
<accession>A0ABQ0AEK9</accession>
<evidence type="ECO:0000259" key="10">
    <source>
        <dbReference type="PROSITE" id="PS50156"/>
    </source>
</evidence>
<feature type="transmembrane region" description="Helical" evidence="9">
    <location>
        <begin position="397"/>
        <end position="419"/>
    </location>
</feature>
<reference evidence="11 12" key="1">
    <citation type="submission" date="2024-04" db="EMBL/GenBank/DDBJ databases">
        <title>Draft genome sequence of Sessilibacter corallicola NBRC 116591.</title>
        <authorList>
            <person name="Miyakawa T."/>
            <person name="Kusuya Y."/>
            <person name="Miura T."/>
        </authorList>
    </citation>
    <scope>NUCLEOTIDE SEQUENCE [LARGE SCALE GENOMIC DNA]</scope>
    <source>
        <strain evidence="11 12">KU-00831-HH</strain>
    </source>
</reference>
<dbReference type="InterPro" id="IPR027463">
    <property type="entry name" value="AcrB_DN_DC_subdom"/>
</dbReference>
<dbReference type="Pfam" id="PF00873">
    <property type="entry name" value="ACR_tran"/>
    <property type="match status" value="1"/>
</dbReference>
<feature type="transmembrane region" description="Helical" evidence="9">
    <location>
        <begin position="896"/>
        <end position="918"/>
    </location>
</feature>
<evidence type="ECO:0000256" key="5">
    <source>
        <dbReference type="ARBA" id="ARBA00022519"/>
    </source>
</evidence>
<evidence type="ECO:0000256" key="7">
    <source>
        <dbReference type="ARBA" id="ARBA00022989"/>
    </source>
</evidence>
<feature type="transmembrane region" description="Helical" evidence="9">
    <location>
        <begin position="871"/>
        <end position="889"/>
    </location>
</feature>
<feature type="transmembrane region" description="Helical" evidence="9">
    <location>
        <begin position="924"/>
        <end position="945"/>
    </location>
</feature>
<sequence length="1048" mass="114011">MKIAHFFIDRPRFATVLSFMIVVFGVLSYFSLPVSQYPEIAPPQIQVIASYPGANAETVAQTVATPLEQEINGVENMIYMSSQATNDGEMRLSITFEQGTDVNTAQVLVQNRVSAALPRLPESVRSRGVTTIKSAPDFLLAINLYSPGGTYDQNYIGNYASLEINDQLKRLDGVGNSQTYGASNYSMRIWLDPDRLAFLGLTAQDVVESVRSQNIQVAGGILNQSPVPNQHAFELTVQTQGRLVDEQEFENIIIKSGDRGALVRLKDVARIELGAENYVTRGYLNDTPSVIIALTMRPGANALDTSDTVIKAMQRLSENFPADLEYKIIYNPTTYIEESMNEVFQTLFVSMILVIVVIIVFLQSWRTAIIPVIAIPISLIGTFAVMLMAGFSLNMLSLFGLILAIGIVVDDAIVVVENVERKLREGMEVRQATKETMDEVGIALVATSLVLVAVFLPTVLMEGISGQFYKQFGVTIAAATMISTVVSITLSPVMATILMKAPVDRQAPMGFLEKASNGFNNFIDNMSGKYAFIVRKLVRMTLVVSVVYVGLITLTGYQFSKIPTGFIPAQDNGVAIAIINLPSGASLDRTDAVVQRVSEAILSVDGVEDTVSFTGFSAATNANASNAGAIFAVLEPLGERPSLEVILTNMQQAFWTIDDAFVLAISPPPVPGIGNASGYKMMIQDRGAHGPVTLEQAAWALAAAANQAEETRSAYTFFETGTPRIYLDIDRDRARRLNVPLSSVFSTLEINLGSAYINDFNFLGRTFRVTAQADAEYRLTKDDVLRLRVRSEDGNMVPIGSIATVHDTSGPSRVPRYNLYPSAAVSGETSPGFSSGQAIARMEQLAESVLPDGFDYEWTELAYEEKNTGNTAIIIFILAVLFVFLLLSAQYESYTLPLAILLIVPMCLLSAGAGLLIAGMDNNILTQIGLVVLIGLASKNAILIVEFAKQNEQEKGMDVWNAAVEACRLRLRPILMTALSFILGVLPLLFASGAGFEMRQAIGLTVFSGMLGVTLFGLFLTPVFYVICRKMVGLVSTDKVNLNKLNQH</sequence>
<keyword evidence="4" id="KW-1003">Cell membrane</keyword>
<dbReference type="InterPro" id="IPR004764">
    <property type="entry name" value="MdtF-like"/>
</dbReference>
<dbReference type="EMBL" id="BAABWN010000018">
    <property type="protein sequence ID" value="GAA6170071.1"/>
    <property type="molecule type" value="Genomic_DNA"/>
</dbReference>
<dbReference type="Gene3D" id="1.20.1640.10">
    <property type="entry name" value="Multidrug efflux transporter AcrB transmembrane domain"/>
    <property type="match status" value="2"/>
</dbReference>
<dbReference type="SUPFAM" id="SSF82714">
    <property type="entry name" value="Multidrug efflux transporter AcrB TolC docking domain, DN and DC subdomains"/>
    <property type="match status" value="2"/>
</dbReference>
<evidence type="ECO:0000313" key="11">
    <source>
        <dbReference type="EMBL" id="GAA6170071.1"/>
    </source>
</evidence>
<feature type="transmembrane region" description="Helical" evidence="9">
    <location>
        <begin position="974"/>
        <end position="996"/>
    </location>
</feature>
<dbReference type="PANTHER" id="PTHR32063:SF11">
    <property type="entry name" value="CATION OR DRUG EFFLUX SYSTEM PROTEIN"/>
    <property type="match status" value="1"/>
</dbReference>
<dbReference type="Gene3D" id="3.30.70.1440">
    <property type="entry name" value="Multidrug efflux transporter AcrB pore domain"/>
    <property type="match status" value="1"/>
</dbReference>
<proteinExistence type="inferred from homology"/>
<dbReference type="Proteomes" id="UP001465153">
    <property type="component" value="Unassembled WGS sequence"/>
</dbReference>
<feature type="domain" description="SSD" evidence="10">
    <location>
        <begin position="368"/>
        <end position="497"/>
    </location>
</feature>
<feature type="transmembrane region" description="Helical" evidence="9">
    <location>
        <begin position="472"/>
        <end position="499"/>
    </location>
</feature>
<feature type="transmembrane region" description="Helical" evidence="9">
    <location>
        <begin position="440"/>
        <end position="460"/>
    </location>
</feature>
<dbReference type="SUPFAM" id="SSF82866">
    <property type="entry name" value="Multidrug efflux transporter AcrB transmembrane domain"/>
    <property type="match status" value="2"/>
</dbReference>
<dbReference type="Gene3D" id="3.30.70.1430">
    <property type="entry name" value="Multidrug efflux transporter AcrB pore domain"/>
    <property type="match status" value="2"/>
</dbReference>
<keyword evidence="7 9" id="KW-1133">Transmembrane helix</keyword>
<evidence type="ECO:0000256" key="9">
    <source>
        <dbReference type="RuleBase" id="RU364070"/>
    </source>
</evidence>
<keyword evidence="5 9" id="KW-0997">Cell inner membrane</keyword>